<name>A0A7J3MYZ2_9CREN</name>
<sequence>MLKTINQHRCNYVKLYAECIACQINIRLKDIEKLIYDEDKRVEMIKNIVEKVSNRLKNCRDRYDSLCIPTVIATDLFRYIKHTTGLSDPYRELKKRANEEALKIYREIKQIIESIPSPIDRLRIAIKISLIGNTLDTGVAGYTPPDINDIKNLANSLEIYGDIDPIINIFMNANDVAILMDNSGEAVFDKILADVLKYMGKKVIAVVKGGAFQNDITIEDTVDANLHESFDRVIDTCSDASSIFLDEVKPEVIEILNNVDVVVAKGMANYEYITEIENMLKKPVVYMLVAKCRPIARDIGVPLGKAVVKIGNNF</sequence>
<protein>
    <submittedName>
        <fullName evidence="2">DUF89 family protein</fullName>
    </submittedName>
</protein>
<proteinExistence type="predicted"/>
<dbReference type="Pfam" id="PF01937">
    <property type="entry name" value="ARMT1-like_dom"/>
    <property type="match status" value="1"/>
</dbReference>
<organism evidence="2">
    <name type="scientific">Ignisphaera aggregans</name>
    <dbReference type="NCBI Taxonomy" id="334771"/>
    <lineage>
        <taxon>Archaea</taxon>
        <taxon>Thermoproteota</taxon>
        <taxon>Thermoprotei</taxon>
        <taxon>Desulfurococcales</taxon>
        <taxon>Desulfurococcaceae</taxon>
        <taxon>Ignisphaera</taxon>
    </lineage>
</organism>
<evidence type="ECO:0000313" key="2">
    <source>
        <dbReference type="EMBL" id="HGT98686.1"/>
    </source>
</evidence>
<evidence type="ECO:0000259" key="1">
    <source>
        <dbReference type="Pfam" id="PF01937"/>
    </source>
</evidence>
<dbReference type="Gene3D" id="1.10.285.20">
    <property type="entry name" value="Uncharacterised protein PF01937, DUF89, domain 2"/>
    <property type="match status" value="1"/>
</dbReference>
<gene>
    <name evidence="2" type="ORF">ENU64_04575</name>
</gene>
<dbReference type="EMBL" id="DTDH01000140">
    <property type="protein sequence ID" value="HGT98686.1"/>
    <property type="molecule type" value="Genomic_DNA"/>
</dbReference>
<comment type="caution">
    <text evidence="2">The sequence shown here is derived from an EMBL/GenBank/DDBJ whole genome shotgun (WGS) entry which is preliminary data.</text>
</comment>
<dbReference type="Gene3D" id="3.40.50.10880">
    <property type="entry name" value="Uncharacterised protein PF01937, DUF89, domain 3"/>
    <property type="match status" value="1"/>
</dbReference>
<reference evidence="2" key="1">
    <citation type="journal article" date="2020" name="mSystems">
        <title>Genome- and Community-Level Interaction Insights into Carbon Utilization and Element Cycling Functions of Hydrothermarchaeota in Hydrothermal Sediment.</title>
        <authorList>
            <person name="Zhou Z."/>
            <person name="Liu Y."/>
            <person name="Xu W."/>
            <person name="Pan J."/>
            <person name="Luo Z.H."/>
            <person name="Li M."/>
        </authorList>
    </citation>
    <scope>NUCLEOTIDE SEQUENCE [LARGE SCALE GENOMIC DNA]</scope>
    <source>
        <strain evidence="2">SpSt-688</strain>
    </source>
</reference>
<dbReference type="InterPro" id="IPR002791">
    <property type="entry name" value="ARMT1-like_metal-bd"/>
</dbReference>
<dbReference type="SUPFAM" id="SSF111321">
    <property type="entry name" value="AF1104-like"/>
    <property type="match status" value="1"/>
</dbReference>
<dbReference type="AlphaFoldDB" id="A0A7J3MYZ2"/>
<dbReference type="PIRSF" id="PIRSF006593">
    <property type="entry name" value="UCP006593"/>
    <property type="match status" value="1"/>
</dbReference>
<dbReference type="InterPro" id="IPR014444">
    <property type="entry name" value="PH1575-like"/>
</dbReference>
<feature type="domain" description="Damage-control phosphatase ARMT1-like metal-binding" evidence="1">
    <location>
        <begin position="17"/>
        <end position="307"/>
    </location>
</feature>
<dbReference type="InterPro" id="IPR036075">
    <property type="entry name" value="ARMT-1-like_metal-bd_sf"/>
</dbReference>
<accession>A0A7J3MYZ2</accession>